<dbReference type="RefSeq" id="WP_135448409.1">
    <property type="nucleotide sequence ID" value="NZ_RHFF01000025.1"/>
</dbReference>
<keyword evidence="1" id="KW-0732">Signal</keyword>
<sequence length="130" mass="13513">MKKILRISAVGTALLASVALAGCSPSEHSEQETFEFTGSTLNVVHDNSYMPVNVESSGDSVQDTNEVSVEVRTQTAAQGAETPAWSISDNVLNLGSPCGGAVVGYCEASYFISVPEGTEVMVNGQPTAVN</sequence>
<dbReference type="Proteomes" id="UP000297736">
    <property type="component" value="Unassembled WGS sequence"/>
</dbReference>
<dbReference type="PROSITE" id="PS51257">
    <property type="entry name" value="PROKAR_LIPOPROTEIN"/>
    <property type="match status" value="1"/>
</dbReference>
<feature type="signal peptide" evidence="1">
    <location>
        <begin position="1"/>
        <end position="21"/>
    </location>
</feature>
<evidence type="ECO:0000313" key="2">
    <source>
        <dbReference type="EMBL" id="TGD36707.1"/>
    </source>
</evidence>
<accession>A0A4Z0KDS5</accession>
<dbReference type="EMBL" id="RHFF01000025">
    <property type="protein sequence ID" value="TGD36707.1"/>
    <property type="molecule type" value="Genomic_DNA"/>
</dbReference>
<name>A0A4Z0KDS5_BREAU</name>
<dbReference type="AlphaFoldDB" id="A0A4Z0KDS5"/>
<reference evidence="2 3" key="1">
    <citation type="submission" date="2018-10" db="EMBL/GenBank/DDBJ databases">
        <title>Brevibacterium genomes from Austrain hard cheese rinds.</title>
        <authorList>
            <person name="Anast J.M."/>
            <person name="Dzieciol M."/>
            <person name="Schultz D.L."/>
            <person name="Mann E."/>
            <person name="Wagner M."/>
            <person name="Schmitz-Esser S."/>
        </authorList>
    </citation>
    <scope>NUCLEOTIDE SEQUENCE [LARGE SCALE GENOMIC DNA]</scope>
    <source>
        <strain evidence="2 3">L261</strain>
    </source>
</reference>
<evidence type="ECO:0000313" key="3">
    <source>
        <dbReference type="Proteomes" id="UP000297736"/>
    </source>
</evidence>
<comment type="caution">
    <text evidence="2">The sequence shown here is derived from an EMBL/GenBank/DDBJ whole genome shotgun (WGS) entry which is preliminary data.</text>
</comment>
<protein>
    <recommendedName>
        <fullName evidence="4">Lipoprotein</fullName>
    </recommendedName>
</protein>
<gene>
    <name evidence="2" type="ORF">EB834_18625</name>
</gene>
<organism evidence="2 3">
    <name type="scientific">Brevibacterium aurantiacum</name>
    <dbReference type="NCBI Taxonomy" id="273384"/>
    <lineage>
        <taxon>Bacteria</taxon>
        <taxon>Bacillati</taxon>
        <taxon>Actinomycetota</taxon>
        <taxon>Actinomycetes</taxon>
        <taxon>Micrococcales</taxon>
        <taxon>Brevibacteriaceae</taxon>
        <taxon>Brevibacterium</taxon>
    </lineage>
</organism>
<proteinExistence type="predicted"/>
<feature type="chain" id="PRO_5039363041" description="Lipoprotein" evidence="1">
    <location>
        <begin position="22"/>
        <end position="130"/>
    </location>
</feature>
<evidence type="ECO:0000256" key="1">
    <source>
        <dbReference type="SAM" id="SignalP"/>
    </source>
</evidence>
<evidence type="ECO:0008006" key="4">
    <source>
        <dbReference type="Google" id="ProtNLM"/>
    </source>
</evidence>